<protein>
    <recommendedName>
        <fullName evidence="7">DoxX family protein</fullName>
    </recommendedName>
</protein>
<proteinExistence type="predicted"/>
<feature type="transmembrane region" description="Helical" evidence="5">
    <location>
        <begin position="52"/>
        <end position="74"/>
    </location>
</feature>
<gene>
    <name evidence="6" type="ORF">LCGC14_0868330</name>
</gene>
<reference evidence="6" key="1">
    <citation type="journal article" date="2015" name="Nature">
        <title>Complex archaea that bridge the gap between prokaryotes and eukaryotes.</title>
        <authorList>
            <person name="Spang A."/>
            <person name="Saw J.H."/>
            <person name="Jorgensen S.L."/>
            <person name="Zaremba-Niedzwiedzka K."/>
            <person name="Martijn J."/>
            <person name="Lind A.E."/>
            <person name="van Eijk R."/>
            <person name="Schleper C."/>
            <person name="Guy L."/>
            <person name="Ettema T.J."/>
        </authorList>
    </citation>
    <scope>NUCLEOTIDE SEQUENCE</scope>
</reference>
<keyword evidence="2 5" id="KW-0812">Transmembrane</keyword>
<evidence type="ECO:0000256" key="4">
    <source>
        <dbReference type="ARBA" id="ARBA00023136"/>
    </source>
</evidence>
<comment type="subcellular location">
    <subcellularLocation>
        <location evidence="1">Membrane</location>
        <topology evidence="1">Multi-pass membrane protein</topology>
    </subcellularLocation>
</comment>
<feature type="transmembrane region" description="Helical" evidence="5">
    <location>
        <begin position="105"/>
        <end position="129"/>
    </location>
</feature>
<sequence>MTNDKIKSMAYLLTRLLLGVSMFGHGMVRLPKLTGFSNYIVDSFKDSVLPEILTLAFSYMIPFWEFSVGILLIIGLFTRQSLIASAILMIILIFGSTMVENWEAINSQILHGLLATGLLATITHNLYAVDNHWRK</sequence>
<evidence type="ECO:0008006" key="7">
    <source>
        <dbReference type="Google" id="ProtNLM"/>
    </source>
</evidence>
<feature type="transmembrane region" description="Helical" evidence="5">
    <location>
        <begin position="81"/>
        <end position="99"/>
    </location>
</feature>
<dbReference type="AlphaFoldDB" id="A0A0F9SCG0"/>
<evidence type="ECO:0000313" key="6">
    <source>
        <dbReference type="EMBL" id="KKN27068.1"/>
    </source>
</evidence>
<evidence type="ECO:0000256" key="5">
    <source>
        <dbReference type="SAM" id="Phobius"/>
    </source>
</evidence>
<dbReference type="InterPro" id="IPR032808">
    <property type="entry name" value="DoxX"/>
</dbReference>
<keyword evidence="3 5" id="KW-1133">Transmembrane helix</keyword>
<dbReference type="EMBL" id="LAZR01002670">
    <property type="protein sequence ID" value="KKN27068.1"/>
    <property type="molecule type" value="Genomic_DNA"/>
</dbReference>
<dbReference type="Pfam" id="PF07681">
    <property type="entry name" value="DoxX"/>
    <property type="match status" value="1"/>
</dbReference>
<feature type="transmembrane region" description="Helical" evidence="5">
    <location>
        <begin position="12"/>
        <end position="32"/>
    </location>
</feature>
<comment type="caution">
    <text evidence="6">The sequence shown here is derived from an EMBL/GenBank/DDBJ whole genome shotgun (WGS) entry which is preliminary data.</text>
</comment>
<evidence type="ECO:0000256" key="1">
    <source>
        <dbReference type="ARBA" id="ARBA00004141"/>
    </source>
</evidence>
<evidence type="ECO:0000256" key="2">
    <source>
        <dbReference type="ARBA" id="ARBA00022692"/>
    </source>
</evidence>
<name>A0A0F9SCG0_9ZZZZ</name>
<keyword evidence="4 5" id="KW-0472">Membrane</keyword>
<accession>A0A0F9SCG0</accession>
<organism evidence="6">
    <name type="scientific">marine sediment metagenome</name>
    <dbReference type="NCBI Taxonomy" id="412755"/>
    <lineage>
        <taxon>unclassified sequences</taxon>
        <taxon>metagenomes</taxon>
        <taxon>ecological metagenomes</taxon>
    </lineage>
</organism>
<evidence type="ECO:0000256" key="3">
    <source>
        <dbReference type="ARBA" id="ARBA00022989"/>
    </source>
</evidence>
<dbReference type="GO" id="GO:0016020">
    <property type="term" value="C:membrane"/>
    <property type="evidence" value="ECO:0007669"/>
    <property type="project" value="UniProtKB-SubCell"/>
</dbReference>